<evidence type="ECO:0000313" key="2">
    <source>
        <dbReference type="Proteomes" id="UP000244855"/>
    </source>
</evidence>
<evidence type="ECO:0000313" key="1">
    <source>
        <dbReference type="EMBL" id="PVH90050.1"/>
    </source>
</evidence>
<reference evidence="1 2" key="1">
    <citation type="journal article" date="2018" name="Sci. Rep.">
        <title>Comparative genomics provides insights into the lifestyle and reveals functional heterogeneity of dark septate endophytic fungi.</title>
        <authorList>
            <person name="Knapp D.G."/>
            <person name="Nemeth J.B."/>
            <person name="Barry K."/>
            <person name="Hainaut M."/>
            <person name="Henrissat B."/>
            <person name="Johnson J."/>
            <person name="Kuo A."/>
            <person name="Lim J.H.P."/>
            <person name="Lipzen A."/>
            <person name="Nolan M."/>
            <person name="Ohm R.A."/>
            <person name="Tamas L."/>
            <person name="Grigoriev I.V."/>
            <person name="Spatafora J.W."/>
            <person name="Nagy L.G."/>
            <person name="Kovacs G.M."/>
        </authorList>
    </citation>
    <scope>NUCLEOTIDE SEQUENCE [LARGE SCALE GENOMIC DNA]</scope>
    <source>
        <strain evidence="1 2">DSE2036</strain>
    </source>
</reference>
<accession>A0A2V1CWF5</accession>
<dbReference type="AlphaFoldDB" id="A0A2V1CWF5"/>
<dbReference type="OrthoDB" id="10388572at2759"/>
<organism evidence="1 2">
    <name type="scientific">Periconia macrospinosa</name>
    <dbReference type="NCBI Taxonomy" id="97972"/>
    <lineage>
        <taxon>Eukaryota</taxon>
        <taxon>Fungi</taxon>
        <taxon>Dikarya</taxon>
        <taxon>Ascomycota</taxon>
        <taxon>Pezizomycotina</taxon>
        <taxon>Dothideomycetes</taxon>
        <taxon>Pleosporomycetidae</taxon>
        <taxon>Pleosporales</taxon>
        <taxon>Massarineae</taxon>
        <taxon>Periconiaceae</taxon>
        <taxon>Periconia</taxon>
    </lineage>
</organism>
<proteinExistence type="predicted"/>
<keyword evidence="2" id="KW-1185">Reference proteome</keyword>
<protein>
    <submittedName>
        <fullName evidence="1">Uncharacterized protein</fullName>
    </submittedName>
</protein>
<gene>
    <name evidence="1" type="ORF">DM02DRAFT_678825</name>
</gene>
<name>A0A2V1CWF5_9PLEO</name>
<sequence length="155" mass="17542">MNMSRYPRQQHYPSATETVTREMYVEALETILEAGTTGVALHAALLPHLQGAHLSSEKKLVALPGVLLERSFHLAEIDPEGRIYYKRVVSPGDSLQETPEYVLEATAYAQSHWGTAGYIEQRRDSANHCTWKVFLDVKHRCEYVELATVLPAVYR</sequence>
<dbReference type="EMBL" id="KZ806803">
    <property type="protein sequence ID" value="PVH90050.1"/>
    <property type="molecule type" value="Genomic_DNA"/>
</dbReference>
<dbReference type="Proteomes" id="UP000244855">
    <property type="component" value="Unassembled WGS sequence"/>
</dbReference>